<dbReference type="GO" id="GO:0016740">
    <property type="term" value="F:transferase activity"/>
    <property type="evidence" value="ECO:0007669"/>
    <property type="project" value="UniProtKB-KW"/>
</dbReference>
<dbReference type="InterPro" id="IPR051678">
    <property type="entry name" value="AGP_Transferase"/>
</dbReference>
<dbReference type="PANTHER" id="PTHR21310">
    <property type="entry name" value="AMINOGLYCOSIDE PHOSPHOTRANSFERASE-RELATED-RELATED"/>
    <property type="match status" value="1"/>
</dbReference>
<dbReference type="Gene3D" id="3.90.1200.10">
    <property type="match status" value="1"/>
</dbReference>
<gene>
    <name evidence="3" type="ORF">FH715_23595</name>
</gene>
<comment type="caution">
    <text evidence="3">The sequence shown here is derived from an EMBL/GenBank/DDBJ whole genome shotgun (WGS) entry which is preliminary data.</text>
</comment>
<accession>A0A5C4USE3</accession>
<dbReference type="AlphaFoldDB" id="A0A5C4USE3"/>
<feature type="domain" description="Aminoglycoside phosphotransferase" evidence="2">
    <location>
        <begin position="12"/>
        <end position="219"/>
    </location>
</feature>
<evidence type="ECO:0000313" key="3">
    <source>
        <dbReference type="EMBL" id="TNM26534.1"/>
    </source>
</evidence>
<dbReference type="OrthoDB" id="4020008at2"/>
<dbReference type="InterPro" id="IPR002575">
    <property type="entry name" value="Aminoglycoside_PTrfase"/>
</dbReference>
<dbReference type="PANTHER" id="PTHR21310:SF15">
    <property type="entry name" value="AMINOGLYCOSIDE PHOSPHOTRANSFERASE DOMAIN-CONTAINING PROTEIN"/>
    <property type="match status" value="1"/>
</dbReference>
<protein>
    <submittedName>
        <fullName evidence="3">Aminoglycoside phosphotransferase family protein</fullName>
    </submittedName>
</protein>
<feature type="region of interest" description="Disordered" evidence="1">
    <location>
        <begin position="286"/>
        <end position="358"/>
    </location>
</feature>
<evidence type="ECO:0000313" key="4">
    <source>
        <dbReference type="Proteomes" id="UP000311713"/>
    </source>
</evidence>
<feature type="compositionally biased region" description="Basic and acidic residues" evidence="1">
    <location>
        <begin position="342"/>
        <end position="358"/>
    </location>
</feature>
<organism evidence="3 4">
    <name type="scientific">Streptomyces sedi</name>
    <dbReference type="NCBI Taxonomy" id="555059"/>
    <lineage>
        <taxon>Bacteria</taxon>
        <taxon>Bacillati</taxon>
        <taxon>Actinomycetota</taxon>
        <taxon>Actinomycetes</taxon>
        <taxon>Kitasatosporales</taxon>
        <taxon>Streptomycetaceae</taxon>
        <taxon>Streptomyces</taxon>
    </lineage>
</organism>
<reference evidence="3 4" key="1">
    <citation type="submission" date="2019-06" db="EMBL/GenBank/DDBJ databases">
        <title>Draft genome of Streptomyces sedi sp. JCM16909.</title>
        <authorList>
            <person name="Klykleung N."/>
            <person name="Tanasupawat S."/>
            <person name="Kudo T."/>
            <person name="Yuki M."/>
            <person name="Ohkuma M."/>
        </authorList>
    </citation>
    <scope>NUCLEOTIDE SEQUENCE [LARGE SCALE GENOMIC DNA]</scope>
    <source>
        <strain evidence="3 4">JCM 16909</strain>
    </source>
</reference>
<keyword evidence="4" id="KW-1185">Reference proteome</keyword>
<dbReference type="Proteomes" id="UP000311713">
    <property type="component" value="Unassembled WGS sequence"/>
</dbReference>
<dbReference type="EMBL" id="VDGT01000022">
    <property type="protein sequence ID" value="TNM26534.1"/>
    <property type="molecule type" value="Genomic_DNA"/>
</dbReference>
<evidence type="ECO:0000256" key="1">
    <source>
        <dbReference type="SAM" id="MobiDB-lite"/>
    </source>
</evidence>
<evidence type="ECO:0000259" key="2">
    <source>
        <dbReference type="Pfam" id="PF01636"/>
    </source>
</evidence>
<proteinExistence type="predicted"/>
<keyword evidence="3" id="KW-0808">Transferase</keyword>
<feature type="compositionally biased region" description="Low complexity" evidence="1">
    <location>
        <begin position="326"/>
        <end position="341"/>
    </location>
</feature>
<dbReference type="Pfam" id="PF01636">
    <property type="entry name" value="APH"/>
    <property type="match status" value="1"/>
</dbReference>
<sequence>MEGTVHRLADGLVGKVWHGGRTAADARRLAAFHSEVAAQGLPFATPEPVAVQEHRGVVVTVEREMVGTPLSEADFLAPEAGHAAFVEAVAALGATTAGPAARALPAPGETEPLWAGHATWPEALAALVERRTEAGRPALARALPELDAARDAVLARLRSLPAQAGPAVVHGDICPPNILVDRGGTVVGLLDWGFLSTAGDNAFDAATAAGFYDMYGPEARTHDEALLAAMAERLGHPREALLTYRAAYSLVTATIYSSTGEDGHFVWCVELLRRPEVRRLLGLGRRALPGGVSAPGEPDQCAAREPSQPRPGHPRSPDPRADRPAPHSVAHRAAPSPSAPRTPRDEHDTQSNEPRGEK</sequence>
<feature type="compositionally biased region" description="Basic and acidic residues" evidence="1">
    <location>
        <begin position="315"/>
        <end position="325"/>
    </location>
</feature>
<dbReference type="SUPFAM" id="SSF56112">
    <property type="entry name" value="Protein kinase-like (PK-like)"/>
    <property type="match status" value="1"/>
</dbReference>
<name>A0A5C4USE3_9ACTN</name>
<dbReference type="InterPro" id="IPR011009">
    <property type="entry name" value="Kinase-like_dom_sf"/>
</dbReference>